<dbReference type="InterPro" id="IPR050595">
    <property type="entry name" value="Bact_response_regulator"/>
</dbReference>
<reference evidence="4 5" key="1">
    <citation type="journal article" date="2016" name="Nat. Commun.">
        <title>Thousands of microbial genomes shed light on interconnected biogeochemical processes in an aquifer system.</title>
        <authorList>
            <person name="Anantharaman K."/>
            <person name="Brown C.T."/>
            <person name="Hug L.A."/>
            <person name="Sharon I."/>
            <person name="Castelle C.J."/>
            <person name="Probst A.J."/>
            <person name="Thomas B.C."/>
            <person name="Singh A."/>
            <person name="Wilkins M.J."/>
            <person name="Karaoz U."/>
            <person name="Brodie E.L."/>
            <person name="Williams K.H."/>
            <person name="Hubbard S.S."/>
            <person name="Banfield J.F."/>
        </authorList>
    </citation>
    <scope>NUCLEOTIDE SEQUENCE [LARGE SCALE GENOMIC DNA]</scope>
</reference>
<accession>A0A1F5YCT8</accession>
<feature type="modified residue" description="4-aspartylphosphate" evidence="2">
    <location>
        <position position="61"/>
    </location>
</feature>
<sequence length="142" mass="16101">MEGERSNFKNEKILVVDDEPDTVAMIQFILEQEGYDVITAENGYEALGAAIAEDPDLIILDVLLPKLNGYEVSRIINEERRGKPSSEYIPILILTGAKFSDTGKEKLLRSWSMAEDFMYKPFDIDELEAKVKDLLGKKRRSS</sequence>
<organism evidence="4 5">
    <name type="scientific">Candidatus Glassbacteria bacterium RBG_16_58_8</name>
    <dbReference type="NCBI Taxonomy" id="1817866"/>
    <lineage>
        <taxon>Bacteria</taxon>
        <taxon>Candidatus Glassiibacteriota</taxon>
    </lineage>
</organism>
<dbReference type="EMBL" id="MFIW01000030">
    <property type="protein sequence ID" value="OGF97964.1"/>
    <property type="molecule type" value="Genomic_DNA"/>
</dbReference>
<evidence type="ECO:0000259" key="3">
    <source>
        <dbReference type="PROSITE" id="PS50110"/>
    </source>
</evidence>
<evidence type="ECO:0000313" key="4">
    <source>
        <dbReference type="EMBL" id="OGF97964.1"/>
    </source>
</evidence>
<evidence type="ECO:0000313" key="5">
    <source>
        <dbReference type="Proteomes" id="UP000179034"/>
    </source>
</evidence>
<name>A0A1F5YCT8_9BACT</name>
<dbReference type="Proteomes" id="UP000179034">
    <property type="component" value="Unassembled WGS sequence"/>
</dbReference>
<dbReference type="SMART" id="SM00448">
    <property type="entry name" value="REC"/>
    <property type="match status" value="1"/>
</dbReference>
<protein>
    <recommendedName>
        <fullName evidence="3">Response regulatory domain-containing protein</fullName>
    </recommendedName>
</protein>
<dbReference type="GO" id="GO:0000160">
    <property type="term" value="P:phosphorelay signal transduction system"/>
    <property type="evidence" value="ECO:0007669"/>
    <property type="project" value="InterPro"/>
</dbReference>
<dbReference type="AlphaFoldDB" id="A0A1F5YCT8"/>
<proteinExistence type="predicted"/>
<comment type="caution">
    <text evidence="4">The sequence shown here is derived from an EMBL/GenBank/DDBJ whole genome shotgun (WGS) entry which is preliminary data.</text>
</comment>
<gene>
    <name evidence="4" type="ORF">A2Z06_03185</name>
</gene>
<dbReference type="PANTHER" id="PTHR44591">
    <property type="entry name" value="STRESS RESPONSE REGULATOR PROTEIN 1"/>
    <property type="match status" value="1"/>
</dbReference>
<dbReference type="SUPFAM" id="SSF52172">
    <property type="entry name" value="CheY-like"/>
    <property type="match status" value="1"/>
</dbReference>
<evidence type="ECO:0000256" key="1">
    <source>
        <dbReference type="ARBA" id="ARBA00022553"/>
    </source>
</evidence>
<dbReference type="InterPro" id="IPR011006">
    <property type="entry name" value="CheY-like_superfamily"/>
</dbReference>
<dbReference type="InterPro" id="IPR001789">
    <property type="entry name" value="Sig_transdc_resp-reg_receiver"/>
</dbReference>
<evidence type="ECO:0000256" key="2">
    <source>
        <dbReference type="PROSITE-ProRule" id="PRU00169"/>
    </source>
</evidence>
<dbReference type="PANTHER" id="PTHR44591:SF3">
    <property type="entry name" value="RESPONSE REGULATORY DOMAIN-CONTAINING PROTEIN"/>
    <property type="match status" value="1"/>
</dbReference>
<feature type="domain" description="Response regulatory" evidence="3">
    <location>
        <begin position="12"/>
        <end position="135"/>
    </location>
</feature>
<dbReference type="Gene3D" id="3.40.50.2300">
    <property type="match status" value="1"/>
</dbReference>
<dbReference type="PROSITE" id="PS50110">
    <property type="entry name" value="RESPONSE_REGULATORY"/>
    <property type="match status" value="1"/>
</dbReference>
<keyword evidence="1 2" id="KW-0597">Phosphoprotein</keyword>
<dbReference type="Pfam" id="PF00072">
    <property type="entry name" value="Response_reg"/>
    <property type="match status" value="1"/>
</dbReference>